<keyword evidence="6" id="KW-1185">Reference proteome</keyword>
<evidence type="ECO:0000256" key="3">
    <source>
        <dbReference type="RuleBase" id="RU003345"/>
    </source>
</evidence>
<dbReference type="InterPro" id="IPR029510">
    <property type="entry name" value="Ald_DH_CS_GLU"/>
</dbReference>
<gene>
    <name evidence="5" type="ORF">MKJ03_10420</name>
</gene>
<feature type="domain" description="Aldehyde dehydrogenase" evidence="4">
    <location>
        <begin position="4"/>
        <end position="453"/>
    </location>
</feature>
<evidence type="ECO:0000256" key="1">
    <source>
        <dbReference type="ARBA" id="ARBA00023002"/>
    </source>
</evidence>
<dbReference type="InterPro" id="IPR015590">
    <property type="entry name" value="Aldehyde_DH_dom"/>
</dbReference>
<dbReference type="Pfam" id="PF00171">
    <property type="entry name" value="Aldedh"/>
    <property type="match status" value="1"/>
</dbReference>
<evidence type="ECO:0000256" key="2">
    <source>
        <dbReference type="PROSITE-ProRule" id="PRU10007"/>
    </source>
</evidence>
<comment type="caution">
    <text evidence="5">The sequence shown here is derived from an EMBL/GenBank/DDBJ whole genome shotgun (WGS) entry which is preliminary data.</text>
</comment>
<keyword evidence="1 3" id="KW-0560">Oxidoreductase</keyword>
<dbReference type="InterPro" id="IPR016161">
    <property type="entry name" value="Ald_DH/histidinol_DH"/>
</dbReference>
<dbReference type="Gene3D" id="3.40.309.10">
    <property type="entry name" value="Aldehyde Dehydrogenase, Chain A, domain 2"/>
    <property type="match status" value="1"/>
</dbReference>
<dbReference type="SUPFAM" id="SSF53720">
    <property type="entry name" value="ALDH-like"/>
    <property type="match status" value="1"/>
</dbReference>
<protein>
    <submittedName>
        <fullName evidence="5">Aldehyde dehydrogenase family protein</fullName>
    </submittedName>
</protein>
<dbReference type="InterPro" id="IPR016163">
    <property type="entry name" value="Ald_DH_C"/>
</dbReference>
<evidence type="ECO:0000259" key="4">
    <source>
        <dbReference type="Pfam" id="PF00171"/>
    </source>
</evidence>
<dbReference type="CDD" id="cd07102">
    <property type="entry name" value="ALDH_EDX86601"/>
    <property type="match status" value="1"/>
</dbReference>
<dbReference type="InterPro" id="IPR016162">
    <property type="entry name" value="Ald_DH_N"/>
</dbReference>
<dbReference type="RefSeq" id="WP_245136534.1">
    <property type="nucleotide sequence ID" value="NZ_CP128477.1"/>
</dbReference>
<evidence type="ECO:0000313" key="5">
    <source>
        <dbReference type="EMBL" id="MCJ8238744.1"/>
    </source>
</evidence>
<feature type="active site" evidence="2">
    <location>
        <position position="229"/>
    </location>
</feature>
<keyword evidence="5" id="KW-0614">Plasmid</keyword>
<dbReference type="PROSITE" id="PS00687">
    <property type="entry name" value="ALDEHYDE_DEHYDR_GLU"/>
    <property type="match status" value="1"/>
</dbReference>
<organism evidence="5 6">
    <name type="scientific">Peteryoungia algae</name>
    <dbReference type="NCBI Taxonomy" id="2919917"/>
    <lineage>
        <taxon>Bacteria</taxon>
        <taxon>Pseudomonadati</taxon>
        <taxon>Pseudomonadota</taxon>
        <taxon>Alphaproteobacteria</taxon>
        <taxon>Hyphomicrobiales</taxon>
        <taxon>Rhizobiaceae</taxon>
        <taxon>Peteryoungia</taxon>
    </lineage>
</organism>
<accession>A0ABT0D015</accession>
<dbReference type="Proteomes" id="UP001522662">
    <property type="component" value="Unassembled WGS sequence"/>
</dbReference>
<dbReference type="PANTHER" id="PTHR11699">
    <property type="entry name" value="ALDEHYDE DEHYDROGENASE-RELATED"/>
    <property type="match status" value="1"/>
</dbReference>
<comment type="similarity">
    <text evidence="3">Belongs to the aldehyde dehydrogenase family.</text>
</comment>
<evidence type="ECO:0000313" key="6">
    <source>
        <dbReference type="Proteomes" id="UP001522662"/>
    </source>
</evidence>
<reference evidence="5 6" key="1">
    <citation type="submission" date="2022-03" db="EMBL/GenBank/DDBJ databases">
        <title>Rhizobium SSM4.3 sp. nov., isolated from Sediment (Gouqi Island).</title>
        <authorList>
            <person name="Chen G."/>
        </authorList>
    </citation>
    <scope>NUCLEOTIDE SEQUENCE [LARGE SCALE GENOMIC DNA]</scope>
    <source>
        <strain evidence="5 6">SSM4.3</strain>
        <plasmid evidence="5">unnamed</plasmid>
    </source>
</reference>
<name>A0ABT0D015_9HYPH</name>
<sequence length="461" mass="50156">MTMIQCISPIDGSVYAERPAMSLEAATEAVARVRKAQKAWARRPLEERVQLVLKGVARINEMSDEVVPELAHMMGRPVRYGGEYKGFNERSNYVAAIAADALAPLVVEASNNFERRIEREPHGVVFVIAPWNYPYMTAINTIAPALMAGNTVVIKHATQTLLVGERMVRAFVEAGVPDDVFINLFLDHQTTSALIAAGNFNFINFTGSVEGGRSIERAAAGTFAGLGLELGGKDPGYVMEDADLDAAVDTLMDGATYNSGQCCCGIERIYVHESLYDAFVEKSVAWVSNYKLGNPLDPETTLGPMANKRFAKVVREQIADAVSKGAKALVDPKLFPADDGGAYIMPQVLVNVDHSMAFMKDETFGPAVGIMKVKSDEEALGLMNDSPYGLTASLWTQDPERAARIGREIETGTVFMNRADYLDPALCWTGVKETGKGGSLSVLGFQNLTRPKSYHLKKVTK</sequence>
<dbReference type="EMBL" id="JALAYX010000002">
    <property type="protein sequence ID" value="MCJ8238744.1"/>
    <property type="molecule type" value="Genomic_DNA"/>
</dbReference>
<geneLocation type="plasmid" evidence="5">
    <name>unnamed</name>
</geneLocation>
<dbReference type="Gene3D" id="3.40.605.10">
    <property type="entry name" value="Aldehyde Dehydrogenase, Chain A, domain 1"/>
    <property type="match status" value="1"/>
</dbReference>
<proteinExistence type="inferred from homology"/>